<name>A0AA39R7L6_9LECA</name>
<reference evidence="7" key="1">
    <citation type="submission" date="2023-03" db="EMBL/GenBank/DDBJ databases">
        <title>Complete genome of Cladonia borealis.</title>
        <authorList>
            <person name="Park H."/>
        </authorList>
    </citation>
    <scope>NUCLEOTIDE SEQUENCE</scope>
    <source>
        <strain evidence="7">ANT050790</strain>
    </source>
</reference>
<keyword evidence="2 6" id="KW-0812">Transmembrane</keyword>
<feature type="transmembrane region" description="Helical" evidence="6">
    <location>
        <begin position="451"/>
        <end position="472"/>
    </location>
</feature>
<evidence type="ECO:0000256" key="5">
    <source>
        <dbReference type="SAM" id="Coils"/>
    </source>
</evidence>
<evidence type="ECO:0000256" key="2">
    <source>
        <dbReference type="ARBA" id="ARBA00022692"/>
    </source>
</evidence>
<evidence type="ECO:0000256" key="3">
    <source>
        <dbReference type="ARBA" id="ARBA00022989"/>
    </source>
</evidence>
<evidence type="ECO:0000313" key="7">
    <source>
        <dbReference type="EMBL" id="KAK0514793.1"/>
    </source>
</evidence>
<dbReference type="GO" id="GO:0046873">
    <property type="term" value="F:metal ion transmembrane transporter activity"/>
    <property type="evidence" value="ECO:0007669"/>
    <property type="project" value="InterPro"/>
</dbReference>
<keyword evidence="4 6" id="KW-0472">Membrane</keyword>
<dbReference type="Pfam" id="PF01544">
    <property type="entry name" value="CorA"/>
    <property type="match status" value="1"/>
</dbReference>
<proteinExistence type="predicted"/>
<keyword evidence="3 6" id="KW-1133">Transmembrane helix</keyword>
<dbReference type="Gene3D" id="1.20.58.340">
    <property type="entry name" value="Magnesium transport protein CorA, transmembrane region"/>
    <property type="match status" value="1"/>
</dbReference>
<protein>
    <submittedName>
        <fullName evidence="7">Uncharacterized protein</fullName>
    </submittedName>
</protein>
<feature type="transmembrane region" description="Helical" evidence="6">
    <location>
        <begin position="478"/>
        <end position="500"/>
    </location>
</feature>
<comment type="subcellular location">
    <subcellularLocation>
        <location evidence="1">Membrane</location>
        <topology evidence="1">Multi-pass membrane protein</topology>
    </subcellularLocation>
</comment>
<evidence type="ECO:0000256" key="6">
    <source>
        <dbReference type="SAM" id="Phobius"/>
    </source>
</evidence>
<dbReference type="InterPro" id="IPR002523">
    <property type="entry name" value="MgTranspt_CorA/ZnTranspt_ZntB"/>
</dbReference>
<dbReference type="EMBL" id="JAFEKC020000004">
    <property type="protein sequence ID" value="KAK0514793.1"/>
    <property type="molecule type" value="Genomic_DNA"/>
</dbReference>
<organism evidence="7 8">
    <name type="scientific">Cladonia borealis</name>
    <dbReference type="NCBI Taxonomy" id="184061"/>
    <lineage>
        <taxon>Eukaryota</taxon>
        <taxon>Fungi</taxon>
        <taxon>Dikarya</taxon>
        <taxon>Ascomycota</taxon>
        <taxon>Pezizomycotina</taxon>
        <taxon>Lecanoromycetes</taxon>
        <taxon>OSLEUM clade</taxon>
        <taxon>Lecanoromycetidae</taxon>
        <taxon>Lecanorales</taxon>
        <taxon>Lecanorineae</taxon>
        <taxon>Cladoniaceae</taxon>
        <taxon>Cladonia</taxon>
    </lineage>
</organism>
<gene>
    <name evidence="7" type="ORF">JMJ35_002172</name>
</gene>
<dbReference type="GO" id="GO:0016020">
    <property type="term" value="C:membrane"/>
    <property type="evidence" value="ECO:0007669"/>
    <property type="project" value="UniProtKB-SubCell"/>
</dbReference>
<dbReference type="SUPFAM" id="SSF144083">
    <property type="entry name" value="Magnesium transport protein CorA, transmembrane region"/>
    <property type="match status" value="1"/>
</dbReference>
<evidence type="ECO:0000313" key="8">
    <source>
        <dbReference type="Proteomes" id="UP001166286"/>
    </source>
</evidence>
<accession>A0AA39R7L6</accession>
<dbReference type="InterPro" id="IPR045863">
    <property type="entry name" value="CorA_TM1_TM2"/>
</dbReference>
<evidence type="ECO:0000256" key="1">
    <source>
        <dbReference type="ARBA" id="ARBA00004141"/>
    </source>
</evidence>
<keyword evidence="8" id="KW-1185">Reference proteome</keyword>
<dbReference type="Proteomes" id="UP001166286">
    <property type="component" value="Unassembled WGS sequence"/>
</dbReference>
<evidence type="ECO:0000256" key="4">
    <source>
        <dbReference type="ARBA" id="ARBA00023136"/>
    </source>
</evidence>
<dbReference type="AlphaFoldDB" id="A0AA39R7L6"/>
<comment type="caution">
    <text evidence="7">The sequence shown here is derived from an EMBL/GenBank/DDBJ whole genome shotgun (WGS) entry which is preliminary data.</text>
</comment>
<feature type="coiled-coil region" evidence="5">
    <location>
        <begin position="397"/>
        <end position="424"/>
    </location>
</feature>
<keyword evidence="5" id="KW-0175">Coiled coil</keyword>
<sequence>MQALDQAKAQALITQLEQQHQAQIQCLQALFGLSSEDNGRRLEVMDKAKGSTPAPSAPQETVPDIQLSQNAIPMPDEWALPWSNALLRERIEEREREPGCGGGLARRLPNVSPLDPAASFIARTALNDLAFFTFEREPQFLERSDGPDSIAFSDESHDYATIYAALRRHLSTSQTERHYNEGHSYELESTDNKISYRNVCEAFSFHLTACDIPILLKLILMKITAFTVPYFSLTEKPPASDQAPLSPSGIFGVDAKGEKYIREQKFSVSWSGGHKLGAPSLVVALNPLDGYQNGPDYKSEQSSAVLWIRNNLFIIGCKWEEVLDSLDEQTTLPSSITFDSELRQGILFEDRNFSNSKRYFWALQSLRLFAEHIEGTLRSIPNVFISIRLSDSSLEDYETVEGSLKEMQEQFGELRDRIERKRQAIESLRDGLFSASSVAEGRIALEQNGNIRLLTLVTIVYLPLTLAASIYSMRVLPLSAGIVSYLVVTILMCAVTYALVLNLRHLKNATSLARSNIYSLLRTREDKYGKKEVRSARTDSSIAKRASAMA</sequence>